<keyword evidence="10" id="KW-0175">Coiled coil</keyword>
<dbReference type="AlphaFoldDB" id="A0A9P8QBZ7"/>
<evidence type="ECO:0000256" key="5">
    <source>
        <dbReference type="ARBA" id="ARBA00022692"/>
    </source>
</evidence>
<comment type="caution">
    <text evidence="11">The sequence shown here is derived from an EMBL/GenBank/DDBJ whole genome shotgun (WGS) entry which is preliminary data.</text>
</comment>
<sequence>MSQLFYKVRRLFRQRTASALVLLLLTSLFICYNFTSISKPQISSLLSSSKDSPTIGNPDDETVPFYKSNSNNHDTSNAAARLVSNNDNGDATAKNNVNIPFSSNDYKTNERLALAHHFFDQIFDVYLKGKPTVEPLTRYKSENRIYHAGYDGPSEVVFTEEYLNSFLDISPQEIASLQKSHQVVTDKLKVQIPEQLYSGNGIVYVGGGKFNWLALLSLKSLRSLGSQLPVEIVIPSVDEYEADLCERVFPALNAKCILLPRALGDKVVKQFSFKGYQYKALALIVSSFENVLLLDSDNIPIHSPDHLFVNEPFTSKGLITWPDFWRRATSPNYYKIANIQVTNERVRWGYDDRDKANEDQQEIPYHDFKGTIPDPTCESGQLMISKKTHAYDLFLALYYNLYGPDYYYPLFSQGSDGEGDKETFLAATVALDNTYYQVNKFLNAFGHFDSQHQFVGTGMGQYDPVEDYNYQINKKRQEKQSEELNQELEFSTKEPRILFVHANFPKLNPVSLKEAGSLIDPHTKERSRLYGTGMAKRVGYDFELVQWRNMHFLICELKIGIKAFKGLNAADVCEEIIAQLEHLEETVKDNERD</sequence>
<evidence type="ECO:0000256" key="9">
    <source>
        <dbReference type="ARBA" id="ARBA00023136"/>
    </source>
</evidence>
<comment type="pathway">
    <text evidence="2">Protein modification; protein glycosylation.</text>
</comment>
<evidence type="ECO:0000256" key="4">
    <source>
        <dbReference type="ARBA" id="ARBA00022679"/>
    </source>
</evidence>
<dbReference type="SUPFAM" id="SSF53448">
    <property type="entry name" value="Nucleotide-diphospho-sugar transferases"/>
    <property type="match status" value="1"/>
</dbReference>
<evidence type="ECO:0000256" key="3">
    <source>
        <dbReference type="ARBA" id="ARBA00009105"/>
    </source>
</evidence>
<evidence type="ECO:0000256" key="7">
    <source>
        <dbReference type="ARBA" id="ARBA00022989"/>
    </source>
</evidence>
<feature type="coiled-coil region" evidence="10">
    <location>
        <begin position="465"/>
        <end position="494"/>
    </location>
</feature>
<keyword evidence="4" id="KW-0808">Transferase</keyword>
<dbReference type="Pfam" id="PF11051">
    <property type="entry name" value="Mannosyl_trans3"/>
    <property type="match status" value="1"/>
</dbReference>
<dbReference type="PANTHER" id="PTHR31646">
    <property type="entry name" value="ALPHA-1,2-MANNOSYLTRANSFERASE MNN2"/>
    <property type="match status" value="1"/>
</dbReference>
<reference evidence="11" key="2">
    <citation type="submission" date="2021-01" db="EMBL/GenBank/DDBJ databases">
        <authorList>
            <person name="Schikora-Tamarit M.A."/>
        </authorList>
    </citation>
    <scope>NUCLEOTIDE SEQUENCE</scope>
    <source>
        <strain evidence="11">CBS2887</strain>
    </source>
</reference>
<evidence type="ECO:0000313" key="11">
    <source>
        <dbReference type="EMBL" id="KAH3687763.1"/>
    </source>
</evidence>
<name>A0A9P8QBZ7_WICPI</name>
<dbReference type="EMBL" id="JAEUBG010000631">
    <property type="protein sequence ID" value="KAH3687763.1"/>
    <property type="molecule type" value="Genomic_DNA"/>
</dbReference>
<dbReference type="OrthoDB" id="430354at2759"/>
<evidence type="ECO:0008006" key="13">
    <source>
        <dbReference type="Google" id="ProtNLM"/>
    </source>
</evidence>
<gene>
    <name evidence="11" type="ORF">WICPIJ_001260</name>
</gene>
<evidence type="ECO:0000256" key="8">
    <source>
        <dbReference type="ARBA" id="ARBA00023034"/>
    </source>
</evidence>
<proteinExistence type="inferred from homology"/>
<dbReference type="InterPro" id="IPR022751">
    <property type="entry name" value="Alpha_mannosyltransferase"/>
</dbReference>
<reference evidence="11" key="1">
    <citation type="journal article" date="2021" name="Open Biol.">
        <title>Shared evolutionary footprints suggest mitochondrial oxidative damage underlies multiple complex I losses in fungi.</title>
        <authorList>
            <person name="Schikora-Tamarit M.A."/>
            <person name="Marcet-Houben M."/>
            <person name="Nosek J."/>
            <person name="Gabaldon T."/>
        </authorList>
    </citation>
    <scope>NUCLEOTIDE SEQUENCE</scope>
    <source>
        <strain evidence="11">CBS2887</strain>
    </source>
</reference>
<evidence type="ECO:0000256" key="6">
    <source>
        <dbReference type="ARBA" id="ARBA00022968"/>
    </source>
</evidence>
<evidence type="ECO:0000256" key="10">
    <source>
        <dbReference type="SAM" id="Coils"/>
    </source>
</evidence>
<comment type="similarity">
    <text evidence="3">Belongs to the MNN1/MNT family.</text>
</comment>
<evidence type="ECO:0000313" key="12">
    <source>
        <dbReference type="Proteomes" id="UP000774326"/>
    </source>
</evidence>
<keyword evidence="12" id="KW-1185">Reference proteome</keyword>
<keyword evidence="5" id="KW-0812">Transmembrane</keyword>
<protein>
    <recommendedName>
        <fullName evidence="13">Glycosyltransferase family 71 protein</fullName>
    </recommendedName>
</protein>
<evidence type="ECO:0000256" key="1">
    <source>
        <dbReference type="ARBA" id="ARBA00004323"/>
    </source>
</evidence>
<dbReference type="GO" id="GO:0000139">
    <property type="term" value="C:Golgi membrane"/>
    <property type="evidence" value="ECO:0007669"/>
    <property type="project" value="UniProtKB-SubCell"/>
</dbReference>
<dbReference type="GO" id="GO:0000026">
    <property type="term" value="F:alpha-1,2-mannosyltransferase activity"/>
    <property type="evidence" value="ECO:0007669"/>
    <property type="project" value="TreeGrafter"/>
</dbReference>
<keyword evidence="6" id="KW-0735">Signal-anchor</keyword>
<evidence type="ECO:0000256" key="2">
    <source>
        <dbReference type="ARBA" id="ARBA00004922"/>
    </source>
</evidence>
<dbReference type="GO" id="GO:0046354">
    <property type="term" value="P:mannan biosynthetic process"/>
    <property type="evidence" value="ECO:0007669"/>
    <property type="project" value="TreeGrafter"/>
</dbReference>
<organism evidence="11 12">
    <name type="scientific">Wickerhamomyces pijperi</name>
    <name type="common">Yeast</name>
    <name type="synonym">Pichia pijperi</name>
    <dbReference type="NCBI Taxonomy" id="599730"/>
    <lineage>
        <taxon>Eukaryota</taxon>
        <taxon>Fungi</taxon>
        <taxon>Dikarya</taxon>
        <taxon>Ascomycota</taxon>
        <taxon>Saccharomycotina</taxon>
        <taxon>Saccharomycetes</taxon>
        <taxon>Phaffomycetales</taxon>
        <taxon>Wickerhamomycetaceae</taxon>
        <taxon>Wickerhamomyces</taxon>
    </lineage>
</organism>
<accession>A0A9P8QBZ7</accession>
<dbReference type="InterPro" id="IPR029044">
    <property type="entry name" value="Nucleotide-diphossugar_trans"/>
</dbReference>
<dbReference type="PANTHER" id="PTHR31646:SF1">
    <property type="entry name" value="ALPHA-1,2-MANNOSYLTRANSFERASE MNN2"/>
    <property type="match status" value="1"/>
</dbReference>
<comment type="subcellular location">
    <subcellularLocation>
        <location evidence="1">Golgi apparatus membrane</location>
        <topology evidence="1">Single-pass type II membrane protein</topology>
    </subcellularLocation>
</comment>
<dbReference type="Proteomes" id="UP000774326">
    <property type="component" value="Unassembled WGS sequence"/>
</dbReference>
<keyword evidence="9" id="KW-0472">Membrane</keyword>
<keyword evidence="8" id="KW-0333">Golgi apparatus</keyword>
<keyword evidence="7" id="KW-1133">Transmembrane helix</keyword>